<dbReference type="Proteomes" id="UP000756860">
    <property type="component" value="Unassembled WGS sequence"/>
</dbReference>
<protein>
    <submittedName>
        <fullName evidence="1">Methyltransferase domain-containing protein</fullName>
    </submittedName>
</protein>
<organism evidence="1 2">
    <name type="scientific">Geomobilimonas luticola</name>
    <dbReference type="NCBI Taxonomy" id="1114878"/>
    <lineage>
        <taxon>Bacteria</taxon>
        <taxon>Pseudomonadati</taxon>
        <taxon>Thermodesulfobacteriota</taxon>
        <taxon>Desulfuromonadia</taxon>
        <taxon>Geobacterales</taxon>
        <taxon>Geobacteraceae</taxon>
        <taxon>Geomobilimonas</taxon>
    </lineage>
</organism>
<dbReference type="EMBL" id="JAHCVK010000009">
    <property type="protein sequence ID" value="MBT0654316.1"/>
    <property type="molecule type" value="Genomic_DNA"/>
</dbReference>
<dbReference type="GO" id="GO:0008168">
    <property type="term" value="F:methyltransferase activity"/>
    <property type="evidence" value="ECO:0007669"/>
    <property type="project" value="UniProtKB-KW"/>
</dbReference>
<dbReference type="PANTHER" id="PTHR35276">
    <property type="entry name" value="S-ADENOSYL-L-METHIONINE-DEPENDENT METHYLTRANSFERASES SUPERFAMILY PROTEIN"/>
    <property type="match status" value="1"/>
</dbReference>
<sequence length="191" mass="20382">MNDLRGAVALSHLLLRERVRAGDRVVDATCGNGNDTLLLAKLVGPGGRVWGFDLQERALVATRELLAAEGCLAQAELVRAGHERLGEYVTEPLAAVVFNLGYLPGGDKGVVTRPVTTLRALNAALDLLLPGGILLVAIYTGHDGATEEEKAVLVWGSGLDPKAFSVWTSRQLNRPPTAPYLVLVEKRRNGA</sequence>
<evidence type="ECO:0000313" key="2">
    <source>
        <dbReference type="Proteomes" id="UP000756860"/>
    </source>
</evidence>
<keyword evidence="1" id="KW-0489">Methyltransferase</keyword>
<dbReference type="RefSeq" id="WP_214176322.1">
    <property type="nucleotide sequence ID" value="NZ_JAHCVK010000009.1"/>
</dbReference>
<comment type="caution">
    <text evidence="1">The sequence shown here is derived from an EMBL/GenBank/DDBJ whole genome shotgun (WGS) entry which is preliminary data.</text>
</comment>
<accession>A0ABS5SI08</accession>
<proteinExistence type="predicted"/>
<keyword evidence="2" id="KW-1185">Reference proteome</keyword>
<reference evidence="1 2" key="1">
    <citation type="submission" date="2021-05" db="EMBL/GenBank/DDBJ databases">
        <title>The draft genome of Geobacter luticola JCM 17780.</title>
        <authorList>
            <person name="Xu Z."/>
            <person name="Masuda Y."/>
            <person name="Itoh H."/>
            <person name="Senoo K."/>
        </authorList>
    </citation>
    <scope>NUCLEOTIDE SEQUENCE [LARGE SCALE GENOMIC DNA]</scope>
    <source>
        <strain evidence="1 2">JCM 17780</strain>
    </source>
</reference>
<dbReference type="Pfam" id="PF06962">
    <property type="entry name" value="rRNA_methylase"/>
    <property type="match status" value="1"/>
</dbReference>
<dbReference type="PANTHER" id="PTHR35276:SF1">
    <property type="entry name" value="TRNA (MNM(5)S(2)U34)-METHYLTRANSFERASE, CHLOROPLASTIC"/>
    <property type="match status" value="1"/>
</dbReference>
<dbReference type="SUPFAM" id="SSF53335">
    <property type="entry name" value="S-adenosyl-L-methionine-dependent methyltransferases"/>
    <property type="match status" value="1"/>
</dbReference>
<name>A0ABS5SI08_9BACT</name>
<gene>
    <name evidence="1" type="ORF">KI810_14725</name>
</gene>
<dbReference type="Gene3D" id="3.40.50.150">
    <property type="entry name" value="Vaccinia Virus protein VP39"/>
    <property type="match status" value="1"/>
</dbReference>
<dbReference type="GO" id="GO:0032259">
    <property type="term" value="P:methylation"/>
    <property type="evidence" value="ECO:0007669"/>
    <property type="project" value="UniProtKB-KW"/>
</dbReference>
<keyword evidence="1" id="KW-0808">Transferase</keyword>
<dbReference type="InterPro" id="IPR010719">
    <property type="entry name" value="MnmM_MeTrfase"/>
</dbReference>
<dbReference type="InterPro" id="IPR029063">
    <property type="entry name" value="SAM-dependent_MTases_sf"/>
</dbReference>
<evidence type="ECO:0000313" key="1">
    <source>
        <dbReference type="EMBL" id="MBT0654316.1"/>
    </source>
</evidence>